<keyword evidence="1" id="KW-0472">Membrane</keyword>
<protein>
    <submittedName>
        <fullName evidence="3">Uncharacterized protein</fullName>
    </submittedName>
</protein>
<accession>A0A6J3LST9</accession>
<keyword evidence="2" id="KW-1185">Reference proteome</keyword>
<dbReference type="Proteomes" id="UP000504637">
    <property type="component" value="Unplaced"/>
</dbReference>
<proteinExistence type="predicted"/>
<reference evidence="3" key="1">
    <citation type="submission" date="2020-01" db="EMBL/GenBank/DDBJ databases">
        <authorList>
            <consortium name="DOE Joint Genome Institute"/>
            <person name="Haridas S."/>
            <person name="Albert R."/>
            <person name="Binder M."/>
            <person name="Bloem J."/>
            <person name="Labutti K."/>
            <person name="Salamov A."/>
            <person name="Andreopoulos B."/>
            <person name="Baker S.E."/>
            <person name="Barry K."/>
            <person name="Bills G."/>
            <person name="Bluhm B.H."/>
            <person name="Cannon C."/>
            <person name="Castanera R."/>
            <person name="Culley D.E."/>
            <person name="Daum C."/>
            <person name="Ezra D."/>
            <person name="Gonzalez J.B."/>
            <person name="Henrissat B."/>
            <person name="Kuo A."/>
            <person name="Liang C."/>
            <person name="Lipzen A."/>
            <person name="Lutzoni F."/>
            <person name="Magnuson J."/>
            <person name="Mondo S."/>
            <person name="Nolan M."/>
            <person name="Ohm R."/>
            <person name="Pangilinan J."/>
            <person name="Park H.-J."/>
            <person name="Ramirez L."/>
            <person name="Alfaro M."/>
            <person name="Sun H."/>
            <person name="Tritt A."/>
            <person name="Yoshinaga Y."/>
            <person name="Zwiers L.-H."/>
            <person name="Turgeon B.G."/>
            <person name="Goodwin S.B."/>
            <person name="Spatafora J.W."/>
            <person name="Crous P.W."/>
            <person name="Grigoriev I.V."/>
        </authorList>
    </citation>
    <scope>NUCLEOTIDE SEQUENCE</scope>
    <source>
        <strain evidence="3">CBS 342.82</strain>
    </source>
</reference>
<dbReference type="RefSeq" id="XP_033455896.1">
    <property type="nucleotide sequence ID" value="XM_033608953.1"/>
</dbReference>
<feature type="transmembrane region" description="Helical" evidence="1">
    <location>
        <begin position="64"/>
        <end position="89"/>
    </location>
</feature>
<reference evidence="3" key="3">
    <citation type="submission" date="2025-08" db="UniProtKB">
        <authorList>
            <consortium name="RefSeq"/>
        </authorList>
    </citation>
    <scope>IDENTIFICATION</scope>
    <source>
        <strain evidence="3">CBS 342.82</strain>
    </source>
</reference>
<dbReference type="GeneID" id="54366754"/>
<evidence type="ECO:0000313" key="3">
    <source>
        <dbReference type="RefSeq" id="XP_033455896.1"/>
    </source>
</evidence>
<sequence length="118" mass="13476">MQCREPRFLSGRPCPFLAWRFPGASGFLGLFLRFTILYICHDLGAPSLCIGSFSHSSGVGRAPVIALSWGLTFFEMFFFEMFWVVVLLVRFRDASFWVIEEDEEKNSPLGRTELLGIE</sequence>
<gene>
    <name evidence="3" type="ORF">K489DRAFT_81827</name>
</gene>
<dbReference type="AlphaFoldDB" id="A0A6J3LST9"/>
<name>A0A6J3LST9_9PEZI</name>
<reference evidence="3" key="2">
    <citation type="submission" date="2020-04" db="EMBL/GenBank/DDBJ databases">
        <authorList>
            <consortium name="NCBI Genome Project"/>
        </authorList>
    </citation>
    <scope>NUCLEOTIDE SEQUENCE</scope>
    <source>
        <strain evidence="3">CBS 342.82</strain>
    </source>
</reference>
<evidence type="ECO:0000256" key="1">
    <source>
        <dbReference type="SAM" id="Phobius"/>
    </source>
</evidence>
<evidence type="ECO:0000313" key="2">
    <source>
        <dbReference type="Proteomes" id="UP000504637"/>
    </source>
</evidence>
<keyword evidence="1" id="KW-0812">Transmembrane</keyword>
<keyword evidence="1" id="KW-1133">Transmembrane helix</keyword>
<organism evidence="3">
    <name type="scientific">Dissoconium aciculare CBS 342.82</name>
    <dbReference type="NCBI Taxonomy" id="1314786"/>
    <lineage>
        <taxon>Eukaryota</taxon>
        <taxon>Fungi</taxon>
        <taxon>Dikarya</taxon>
        <taxon>Ascomycota</taxon>
        <taxon>Pezizomycotina</taxon>
        <taxon>Dothideomycetes</taxon>
        <taxon>Dothideomycetidae</taxon>
        <taxon>Mycosphaerellales</taxon>
        <taxon>Dissoconiaceae</taxon>
        <taxon>Dissoconium</taxon>
    </lineage>
</organism>
<feature type="transmembrane region" description="Helical" evidence="1">
    <location>
        <begin position="21"/>
        <end position="44"/>
    </location>
</feature>